<organism evidence="1 2">
    <name type="scientific">Trichuris muris</name>
    <name type="common">Mouse whipworm</name>
    <dbReference type="NCBI Taxonomy" id="70415"/>
    <lineage>
        <taxon>Eukaryota</taxon>
        <taxon>Metazoa</taxon>
        <taxon>Ecdysozoa</taxon>
        <taxon>Nematoda</taxon>
        <taxon>Enoplea</taxon>
        <taxon>Dorylaimia</taxon>
        <taxon>Trichinellida</taxon>
        <taxon>Trichuridae</taxon>
        <taxon>Trichuris</taxon>
    </lineage>
</organism>
<sequence length="311" mass="34922">MPRCQARCASRSTVQLGAKAEGAYFGVDTVKTAAMRNVGARICKAQRIPCLFAVRLQQFGAHWRRGASIFNLHEPPYGIDLNRTGFLLVSFANDQDGLRLEHALLERNAGKVRFVDGMLAPQRFHGRMSFFGTWDQFLTRLRKRQVIDVMKVDCVTCWLPEAQLQLLRELVACGALGRVRLLILVIRLDESNSLLLRDWYETLSSMFFEYSMAVYVAKQSGDCSASFGSCKYTIGFVNVNGSDHTSVRVPVAGLGSAEEELLRLHHFLSNPRHICPTTVFSVTNESCYGCESWTTCSFQGYNQQCAVLYFG</sequence>
<reference evidence="2" key="1">
    <citation type="submission" date="2019-12" db="UniProtKB">
        <authorList>
            <consortium name="WormBaseParasite"/>
        </authorList>
    </citation>
    <scope>IDENTIFICATION</scope>
</reference>
<evidence type="ECO:0000313" key="1">
    <source>
        <dbReference type="Proteomes" id="UP000046395"/>
    </source>
</evidence>
<evidence type="ECO:0000313" key="2">
    <source>
        <dbReference type="WBParaSite" id="TMUE_0000001276.1"/>
    </source>
</evidence>
<name>A0A5S6Q227_TRIMR</name>
<dbReference type="AlphaFoldDB" id="A0A5S6Q227"/>
<protein>
    <submittedName>
        <fullName evidence="2">Uncharacterized protein</fullName>
    </submittedName>
</protein>
<keyword evidence="1" id="KW-1185">Reference proteome</keyword>
<dbReference type="STRING" id="70415.A0A5S6Q227"/>
<proteinExistence type="predicted"/>
<dbReference type="WBParaSite" id="TMUE_0000001276.1">
    <property type="protein sequence ID" value="TMUE_0000001276.1"/>
    <property type="gene ID" value="WBGene00297178"/>
</dbReference>
<accession>A0A5S6Q227</accession>
<dbReference type="Proteomes" id="UP000046395">
    <property type="component" value="Unassembled WGS sequence"/>
</dbReference>